<feature type="domain" description="Nitrogen regulatory protein areA GATA-like" evidence="2">
    <location>
        <begin position="159"/>
        <end position="186"/>
    </location>
</feature>
<feature type="compositionally biased region" description="Low complexity" evidence="1">
    <location>
        <begin position="107"/>
        <end position="119"/>
    </location>
</feature>
<evidence type="ECO:0000256" key="1">
    <source>
        <dbReference type="SAM" id="MobiDB-lite"/>
    </source>
</evidence>
<dbReference type="OrthoDB" id="4738706at2759"/>
<dbReference type="GO" id="GO:0007039">
    <property type="term" value="P:protein catabolic process in the vacuole"/>
    <property type="evidence" value="ECO:0007669"/>
    <property type="project" value="TreeGrafter"/>
</dbReference>
<feature type="region of interest" description="Disordered" evidence="1">
    <location>
        <begin position="98"/>
        <end position="119"/>
    </location>
</feature>
<proteinExistence type="predicted"/>
<comment type="caution">
    <text evidence="3">The sequence shown here is derived from an EMBL/GenBank/DDBJ whole genome shotgun (WGS) entry which is preliminary data.</text>
</comment>
<gene>
    <name evidence="3" type="ORF">EYC80_004695</name>
</gene>
<reference evidence="3 4" key="1">
    <citation type="submission" date="2019-06" db="EMBL/GenBank/DDBJ databases">
        <title>Genome Sequence of the Brown Rot Fungal Pathogen Monilinia laxa.</title>
        <authorList>
            <person name="De Miccolis Angelini R.M."/>
            <person name="Landi L."/>
            <person name="Abate D."/>
            <person name="Pollastro S."/>
            <person name="Romanazzi G."/>
            <person name="Faretra F."/>
        </authorList>
    </citation>
    <scope>NUCLEOTIDE SEQUENCE [LARGE SCALE GENOMIC DNA]</scope>
    <source>
        <strain evidence="3 4">Mlax316</strain>
    </source>
</reference>
<evidence type="ECO:0000313" key="4">
    <source>
        <dbReference type="Proteomes" id="UP000326757"/>
    </source>
</evidence>
<dbReference type="Pfam" id="PF08550">
    <property type="entry name" value="GATA_AreA"/>
    <property type="match status" value="1"/>
</dbReference>
<dbReference type="PANTHER" id="PTHR28051">
    <property type="entry name" value="PROTEIN MTL1-RELATED"/>
    <property type="match status" value="1"/>
</dbReference>
<dbReference type="GO" id="GO:0005773">
    <property type="term" value="C:vacuole"/>
    <property type="evidence" value="ECO:0007669"/>
    <property type="project" value="GOC"/>
</dbReference>
<sequence>MDLSREDEYFEWVDMTDVVDAAPRIIRQPEVSVLRVICMDDADDDEIEFPSYDEIKWNDNNDDHVPKEQYDAQVEYYLQSPSLQSTYLEDDMSLCSTPPFLSPSDQSPAPESSELSEPPEALEYCDITETMDDMVVKPKPSHHVDYLSYDWPEEDLWASWKYIRSNRTAYENSGRLENASWRCWAKKRSSLKTVAPETVNWEKGCDTTWLYGPLYNRFSSGFLAGTSIDSNSRPNLTRSVSCAGVDVKPILKQRRLCDILMSRSSSFASASMECSLPSLSSGRSSPSSPSSRKCVRFHDEVEQFTAVNTPYKGEGITSYANGESALEEEVVGSTTGTVQPPWKSYIRTVVKLPSSTSKNVNEVNSLSAAVHSLQDSLQHDHFVLPRFEYDEYANTAISNDDDEWELSMIGMDFKSPSTSMTIGKVY</sequence>
<organism evidence="3 4">
    <name type="scientific">Monilinia laxa</name>
    <name type="common">Brown rot fungus</name>
    <name type="synonym">Sclerotinia laxa</name>
    <dbReference type="NCBI Taxonomy" id="61186"/>
    <lineage>
        <taxon>Eukaryota</taxon>
        <taxon>Fungi</taxon>
        <taxon>Dikarya</taxon>
        <taxon>Ascomycota</taxon>
        <taxon>Pezizomycotina</taxon>
        <taxon>Leotiomycetes</taxon>
        <taxon>Helotiales</taxon>
        <taxon>Sclerotiniaceae</taxon>
        <taxon>Monilinia</taxon>
    </lineage>
</organism>
<dbReference type="GO" id="GO:0042149">
    <property type="term" value="P:cellular response to glucose starvation"/>
    <property type="evidence" value="ECO:0007669"/>
    <property type="project" value="TreeGrafter"/>
</dbReference>
<dbReference type="EMBL" id="VIGI01000002">
    <property type="protein sequence ID" value="KAB8303252.1"/>
    <property type="molecule type" value="Genomic_DNA"/>
</dbReference>
<dbReference type="PANTHER" id="PTHR28051:SF1">
    <property type="entry name" value="PROTEIN MTL1-RELATED"/>
    <property type="match status" value="1"/>
</dbReference>
<name>A0A5N6KHR9_MONLA</name>
<dbReference type="InterPro" id="IPR052292">
    <property type="entry name" value="Glucose_repression_reg"/>
</dbReference>
<protein>
    <recommendedName>
        <fullName evidence="2">Nitrogen regulatory protein areA GATA-like domain-containing protein</fullName>
    </recommendedName>
</protein>
<dbReference type="Proteomes" id="UP000326757">
    <property type="component" value="Unassembled WGS sequence"/>
</dbReference>
<dbReference type="AlphaFoldDB" id="A0A5N6KHR9"/>
<evidence type="ECO:0000313" key="3">
    <source>
        <dbReference type="EMBL" id="KAB8303252.1"/>
    </source>
</evidence>
<evidence type="ECO:0000259" key="2">
    <source>
        <dbReference type="Pfam" id="PF08550"/>
    </source>
</evidence>
<dbReference type="InterPro" id="IPR013860">
    <property type="entry name" value="AreA_GATA"/>
</dbReference>
<keyword evidence="4" id="KW-1185">Reference proteome</keyword>
<accession>A0A5N6KHR9</accession>